<feature type="transmembrane region" description="Helical" evidence="1">
    <location>
        <begin position="56"/>
        <end position="74"/>
    </location>
</feature>
<dbReference type="EMBL" id="CP107716">
    <property type="protein sequence ID" value="UYQ72653.1"/>
    <property type="molecule type" value="Genomic_DNA"/>
</dbReference>
<sequence length="127" mass="14115">MTRDQNQTPLGIGTSMRARCPRCGEGQLFKGFLTLRKDCEACGLDYSFADPADGPAFLILMVGCIPAVVFGLWLEVAFRAPIWVHLATTVPLIFLTCVPPLRPLKAWMVAQQYRSKAEEVRADMLVK</sequence>
<dbReference type="Proteomes" id="UP001163882">
    <property type="component" value="Chromosome"/>
</dbReference>
<reference evidence="2" key="1">
    <citation type="submission" date="2022-10" db="EMBL/GenBank/DDBJ databases">
        <title>YIM 151497 complete genome.</title>
        <authorList>
            <person name="Chen X."/>
        </authorList>
    </citation>
    <scope>NUCLEOTIDE SEQUENCE</scope>
    <source>
        <strain evidence="2">YIM 151497</strain>
    </source>
</reference>
<dbReference type="RefSeq" id="WP_264226265.1">
    <property type="nucleotide sequence ID" value="NZ_CP107716.1"/>
</dbReference>
<evidence type="ECO:0000313" key="3">
    <source>
        <dbReference type="Proteomes" id="UP001163882"/>
    </source>
</evidence>
<dbReference type="Pfam" id="PF06170">
    <property type="entry name" value="DUF983"/>
    <property type="match status" value="1"/>
</dbReference>
<keyword evidence="1" id="KW-0472">Membrane</keyword>
<protein>
    <submittedName>
        <fullName evidence="2">DUF983 domain-containing protein</fullName>
    </submittedName>
</protein>
<dbReference type="InterPro" id="IPR009325">
    <property type="entry name" value="DUF983"/>
</dbReference>
<keyword evidence="1" id="KW-0812">Transmembrane</keyword>
<evidence type="ECO:0000313" key="2">
    <source>
        <dbReference type="EMBL" id="UYQ72653.1"/>
    </source>
</evidence>
<keyword evidence="3" id="KW-1185">Reference proteome</keyword>
<organism evidence="2 3">
    <name type="scientific">Pelagibacterium flavum</name>
    <dbReference type="NCBI Taxonomy" id="2984530"/>
    <lineage>
        <taxon>Bacteria</taxon>
        <taxon>Pseudomonadati</taxon>
        <taxon>Pseudomonadota</taxon>
        <taxon>Alphaproteobacteria</taxon>
        <taxon>Hyphomicrobiales</taxon>
        <taxon>Devosiaceae</taxon>
        <taxon>Pelagibacterium</taxon>
    </lineage>
</organism>
<feature type="transmembrane region" description="Helical" evidence="1">
    <location>
        <begin position="80"/>
        <end position="98"/>
    </location>
</feature>
<keyword evidence="1" id="KW-1133">Transmembrane helix</keyword>
<gene>
    <name evidence="2" type="ORF">OF122_02390</name>
</gene>
<name>A0ABY6IQ10_9HYPH</name>
<accession>A0ABY6IQ10</accession>
<proteinExistence type="predicted"/>
<evidence type="ECO:0000256" key="1">
    <source>
        <dbReference type="SAM" id="Phobius"/>
    </source>
</evidence>